<evidence type="ECO:0000256" key="8">
    <source>
        <dbReference type="SAM" id="Phobius"/>
    </source>
</evidence>
<evidence type="ECO:0000256" key="1">
    <source>
        <dbReference type="ARBA" id="ARBA00004429"/>
    </source>
</evidence>
<keyword evidence="4" id="KW-1003">Cell membrane</keyword>
<feature type="transmembrane region" description="Helical" evidence="8">
    <location>
        <begin position="119"/>
        <end position="139"/>
    </location>
</feature>
<reference evidence="10" key="1">
    <citation type="journal article" date="2013" name="BMC Microbiol.">
        <title>Taxonomy and evolution of bacteriochlorophyll a-containing members of the OM60/NOR5 clade of marine gammaproteobacteria: description of Luminiphilus syltensis gen. nov., sp. nov., reclassification of Haliea rubra as Pseudohaliea rubra gen. nov., comb. nov., and emendation of Chromatocurvus halotolerans.</title>
        <authorList>
            <person name="Spring S."/>
            <person name="Riedel T."/>
            <person name="Sproer C."/>
            <person name="Yan S."/>
            <person name="Harder J."/>
            <person name="Fuchs B.M."/>
        </authorList>
    </citation>
    <scope>NUCLEOTIDE SEQUENCE [LARGE SCALE GENOMIC DNA]</scope>
    <source>
        <strain evidence="10">NOR51-B</strain>
    </source>
</reference>
<proteinExistence type="inferred from homology"/>
<accession>B8KSJ4</accession>
<sequence>MVYDGYSAKDLNQRKCSMTNSGKSGFGYFISVIERAVIVVIIALTVIAVLFEIFTIWEQRNVTIADILLLFLYTEVLSMAGAFYTSRQIPTVYPLLIAITALSRLIVLQSKEMEPSAILYEASAIVILSVAVAVLYRFGGEKRLDSEQSDGD</sequence>
<protein>
    <recommendedName>
        <fullName evidence="3">Protein PsiE</fullName>
    </recommendedName>
</protein>
<evidence type="ECO:0000256" key="6">
    <source>
        <dbReference type="ARBA" id="ARBA00022989"/>
    </source>
</evidence>
<dbReference type="GO" id="GO:0005886">
    <property type="term" value="C:plasma membrane"/>
    <property type="evidence" value="ECO:0007669"/>
    <property type="project" value="UniProtKB-SubCell"/>
</dbReference>
<evidence type="ECO:0000256" key="2">
    <source>
        <dbReference type="ARBA" id="ARBA00005632"/>
    </source>
</evidence>
<keyword evidence="7 8" id="KW-0472">Membrane</keyword>
<dbReference type="GO" id="GO:0016036">
    <property type="term" value="P:cellular response to phosphate starvation"/>
    <property type="evidence" value="ECO:0007669"/>
    <property type="project" value="InterPro"/>
</dbReference>
<dbReference type="HOGENOM" id="CLU_120472_3_0_6"/>
<evidence type="ECO:0000256" key="7">
    <source>
        <dbReference type="ARBA" id="ARBA00023136"/>
    </source>
</evidence>
<dbReference type="InterPro" id="IPR009315">
    <property type="entry name" value="P_starv_induced_PsiE"/>
</dbReference>
<evidence type="ECO:0000256" key="3">
    <source>
        <dbReference type="ARBA" id="ARBA00021903"/>
    </source>
</evidence>
<gene>
    <name evidence="9" type="ORF">NOR51B_2618</name>
</gene>
<feature type="transmembrane region" description="Helical" evidence="8">
    <location>
        <begin position="28"/>
        <end position="51"/>
    </location>
</feature>
<keyword evidence="5 8" id="KW-0812">Transmembrane</keyword>
<dbReference type="Pfam" id="PF06146">
    <property type="entry name" value="PsiE"/>
    <property type="match status" value="1"/>
</dbReference>
<name>B8KSJ4_9GAMM</name>
<organism evidence="9 10">
    <name type="scientific">Luminiphilus syltensis NOR5-1B</name>
    <dbReference type="NCBI Taxonomy" id="565045"/>
    <lineage>
        <taxon>Bacteria</taxon>
        <taxon>Pseudomonadati</taxon>
        <taxon>Pseudomonadota</taxon>
        <taxon>Gammaproteobacteria</taxon>
        <taxon>Cellvibrionales</taxon>
        <taxon>Halieaceae</taxon>
        <taxon>Luminiphilus</taxon>
    </lineage>
</organism>
<dbReference type="PANTHER" id="PTHR37819:SF1">
    <property type="entry name" value="PROTEIN PSIE"/>
    <property type="match status" value="1"/>
</dbReference>
<keyword evidence="10" id="KW-1185">Reference proteome</keyword>
<dbReference type="AlphaFoldDB" id="B8KSJ4"/>
<evidence type="ECO:0000256" key="5">
    <source>
        <dbReference type="ARBA" id="ARBA00022692"/>
    </source>
</evidence>
<evidence type="ECO:0000313" key="9">
    <source>
        <dbReference type="EMBL" id="EED36666.1"/>
    </source>
</evidence>
<evidence type="ECO:0000256" key="4">
    <source>
        <dbReference type="ARBA" id="ARBA00022475"/>
    </source>
</evidence>
<dbReference type="eggNOG" id="COG3223">
    <property type="taxonomic scope" value="Bacteria"/>
</dbReference>
<evidence type="ECO:0000313" key="10">
    <source>
        <dbReference type="Proteomes" id="UP000004699"/>
    </source>
</evidence>
<dbReference type="Proteomes" id="UP000004699">
    <property type="component" value="Unassembled WGS sequence"/>
</dbReference>
<feature type="transmembrane region" description="Helical" evidence="8">
    <location>
        <begin position="91"/>
        <end position="107"/>
    </location>
</feature>
<comment type="subcellular location">
    <subcellularLocation>
        <location evidence="1">Cell inner membrane</location>
        <topology evidence="1">Multi-pass membrane protein</topology>
    </subcellularLocation>
</comment>
<keyword evidence="6 8" id="KW-1133">Transmembrane helix</keyword>
<dbReference type="PANTHER" id="PTHR37819">
    <property type="entry name" value="PROTEIN PSIE"/>
    <property type="match status" value="1"/>
</dbReference>
<dbReference type="InterPro" id="IPR020948">
    <property type="entry name" value="P_starv_induced_PsiE-like"/>
</dbReference>
<feature type="transmembrane region" description="Helical" evidence="8">
    <location>
        <begin position="63"/>
        <end position="85"/>
    </location>
</feature>
<dbReference type="EMBL" id="DS999411">
    <property type="protein sequence ID" value="EED36666.1"/>
    <property type="molecule type" value="Genomic_DNA"/>
</dbReference>
<comment type="similarity">
    <text evidence="2">Belongs to the PsiE family.</text>
</comment>